<dbReference type="AlphaFoldDB" id="A0A554A3X7"/>
<evidence type="ECO:0000313" key="3">
    <source>
        <dbReference type="Proteomes" id="UP000318521"/>
    </source>
</evidence>
<evidence type="ECO:0000313" key="2">
    <source>
        <dbReference type="EMBL" id="TSB48366.1"/>
    </source>
</evidence>
<keyword evidence="1" id="KW-0812">Transmembrane</keyword>
<protein>
    <submittedName>
        <fullName evidence="2">Uncharacterized protein</fullName>
    </submittedName>
</protein>
<keyword evidence="1" id="KW-1133">Transmembrane helix</keyword>
<gene>
    <name evidence="2" type="ORF">FN960_02085</name>
</gene>
<sequence length="158" mass="17771">MLPIVKRIAAIVMITLFISGFFFLDEGKKKPASGEKETVVADNEEIMAIRMVHNATAFKLTQLQQEQAPLSEMENELHSYLGGELLQQSLTWLEENESTEIESFLRVDTAVSPVVEDEVADQITLIWGSPRQSHNEVTYKKINDVWKAIDMNTASGSE</sequence>
<keyword evidence="3" id="KW-1185">Reference proteome</keyword>
<accession>A0A554A3X7</accession>
<proteinExistence type="predicted"/>
<feature type="transmembrane region" description="Helical" evidence="1">
    <location>
        <begin position="6"/>
        <end position="24"/>
    </location>
</feature>
<evidence type="ECO:0000256" key="1">
    <source>
        <dbReference type="SAM" id="Phobius"/>
    </source>
</evidence>
<dbReference type="EMBL" id="VLXZ01000001">
    <property type="protein sequence ID" value="TSB48366.1"/>
    <property type="molecule type" value="Genomic_DNA"/>
</dbReference>
<organism evidence="2 3">
    <name type="scientific">Alkalicoccobacillus porphyridii</name>
    <dbReference type="NCBI Taxonomy" id="2597270"/>
    <lineage>
        <taxon>Bacteria</taxon>
        <taxon>Bacillati</taxon>
        <taxon>Bacillota</taxon>
        <taxon>Bacilli</taxon>
        <taxon>Bacillales</taxon>
        <taxon>Bacillaceae</taxon>
        <taxon>Alkalicoccobacillus</taxon>
    </lineage>
</organism>
<reference evidence="2 3" key="1">
    <citation type="submission" date="2019-07" db="EMBL/GenBank/DDBJ databases">
        <authorList>
            <person name="Park Y.J."/>
            <person name="Jeong S.E."/>
            <person name="Jung H.S."/>
        </authorList>
    </citation>
    <scope>NUCLEOTIDE SEQUENCE [LARGE SCALE GENOMIC DNA]</scope>
    <source>
        <strain evidence="3">P16(2019)</strain>
    </source>
</reference>
<comment type="caution">
    <text evidence="2">The sequence shown here is derived from an EMBL/GenBank/DDBJ whole genome shotgun (WGS) entry which is preliminary data.</text>
</comment>
<keyword evidence="1" id="KW-0472">Membrane</keyword>
<name>A0A554A3X7_9BACI</name>
<dbReference type="Proteomes" id="UP000318521">
    <property type="component" value="Unassembled WGS sequence"/>
</dbReference>
<dbReference type="RefSeq" id="WP_143846711.1">
    <property type="nucleotide sequence ID" value="NZ_VLXZ01000001.1"/>
</dbReference>